<dbReference type="EMBL" id="OCNH01000008">
    <property type="protein sequence ID" value="SOD98327.1"/>
    <property type="molecule type" value="Genomic_DNA"/>
</dbReference>
<dbReference type="GO" id="GO:0052592">
    <property type="term" value="F:oxidoreductase activity, acting on CH or CH2 groups, with an iron-sulfur protein as acceptor"/>
    <property type="evidence" value="ECO:0007669"/>
    <property type="project" value="TreeGrafter"/>
</dbReference>
<protein>
    <submittedName>
        <fullName evidence="3">Coenzyme F420-reducing hydrogenase, beta subunit</fullName>
    </submittedName>
</protein>
<dbReference type="PANTHER" id="PTHR31332">
    <property type="entry name" value="7-HYDROXYMETHYL CHLOROPHYLL A REDUCTASE, CHLOROPLASTIC"/>
    <property type="match status" value="1"/>
</dbReference>
<feature type="domain" description="Coenzyme F420 hydrogenase/dehydrogenase beta subunit N-terminal" evidence="1">
    <location>
        <begin position="94"/>
        <end position="173"/>
    </location>
</feature>
<feature type="domain" description="Coenzyme F420 hydrogenase/dehydrogenase beta subunit C-terminal" evidence="2">
    <location>
        <begin position="182"/>
        <end position="351"/>
    </location>
</feature>
<dbReference type="Pfam" id="PF04432">
    <property type="entry name" value="FrhB_FdhB_C"/>
    <property type="match status" value="1"/>
</dbReference>
<evidence type="ECO:0000259" key="1">
    <source>
        <dbReference type="Pfam" id="PF04422"/>
    </source>
</evidence>
<dbReference type="RefSeq" id="WP_097131182.1">
    <property type="nucleotide sequence ID" value="NZ_OCNH01000008.1"/>
</dbReference>
<dbReference type="Pfam" id="PF04422">
    <property type="entry name" value="FrhB_FdhB_N"/>
    <property type="match status" value="1"/>
</dbReference>
<sequence>MTDSRTLYETVIKGGYCIGCGACATKQDSAFNMKMDEFGTYVAVPKSDIDTNNHNVLSVCPFSGKSKNEDELADIFFPKLENRDKKIGKYIANYAGHVEKGAFRERGSSGGLGKWIGYKLLEKNKIDYFIQLVPNETSDTGNPLFDYGFFSDKNEVLKGSKSSYYPVTLDKVVARIKEQEGRYAITGVPCFIKTLRLLANEDAVLKERIAFTVGIVCGGMKSANQAKMIGWELGVKPENLIGIDFRRKYADRPASQKIYQVWSNADTIERYKNAGEIYGTDYGSGFFKPMACDYCDDVVGETADISLGDAWLPQFTKDPKGTSLIIVRNQEIQNLLNEAQISGELELSELTAEEVARSQDGGFRHRREALSGRIAKKELKQEWFPEKRVSAGEFVISPQRKEIYELREKIAQKSHLAFLDALQNGDLASFKADMAPLVKRYYTANHGNLSIRIKKKISRLLKRIFVL</sequence>
<dbReference type="InterPro" id="IPR007516">
    <property type="entry name" value="Co_F420_Hydgase/DH_bsu_N"/>
</dbReference>
<organism evidence="3 4">
    <name type="scientific">Spirosoma fluviale</name>
    <dbReference type="NCBI Taxonomy" id="1597977"/>
    <lineage>
        <taxon>Bacteria</taxon>
        <taxon>Pseudomonadati</taxon>
        <taxon>Bacteroidota</taxon>
        <taxon>Cytophagia</taxon>
        <taxon>Cytophagales</taxon>
        <taxon>Cytophagaceae</taxon>
        <taxon>Spirosoma</taxon>
    </lineage>
</organism>
<gene>
    <name evidence="3" type="ORF">SAMN06269250_6027</name>
</gene>
<reference evidence="4" key="1">
    <citation type="submission" date="2017-09" db="EMBL/GenBank/DDBJ databases">
        <authorList>
            <person name="Varghese N."/>
            <person name="Submissions S."/>
        </authorList>
    </citation>
    <scope>NUCLEOTIDE SEQUENCE [LARGE SCALE GENOMIC DNA]</scope>
    <source>
        <strain evidence="4">DSM 29961</strain>
    </source>
</reference>
<dbReference type="InterPro" id="IPR007525">
    <property type="entry name" value="FrhB_FdhB_C"/>
</dbReference>
<keyword evidence="4" id="KW-1185">Reference proteome</keyword>
<dbReference type="InterPro" id="IPR045220">
    <property type="entry name" value="FRHB/FDHB/HCAR-like"/>
</dbReference>
<dbReference type="PANTHER" id="PTHR31332:SF0">
    <property type="entry name" value="7-HYDROXYMETHYL CHLOROPHYLL A REDUCTASE, CHLOROPLASTIC"/>
    <property type="match status" value="1"/>
</dbReference>
<dbReference type="AlphaFoldDB" id="A0A286GRY4"/>
<evidence type="ECO:0000259" key="2">
    <source>
        <dbReference type="Pfam" id="PF04432"/>
    </source>
</evidence>
<dbReference type="Proteomes" id="UP000219452">
    <property type="component" value="Unassembled WGS sequence"/>
</dbReference>
<name>A0A286GRY4_9BACT</name>
<proteinExistence type="predicted"/>
<accession>A0A286GRY4</accession>
<dbReference type="OrthoDB" id="9813230at2"/>
<evidence type="ECO:0000313" key="4">
    <source>
        <dbReference type="Proteomes" id="UP000219452"/>
    </source>
</evidence>
<evidence type="ECO:0000313" key="3">
    <source>
        <dbReference type="EMBL" id="SOD98327.1"/>
    </source>
</evidence>